<reference evidence="2" key="1">
    <citation type="journal article" date="2019" name="Int. J. Syst. Evol. Microbiol.">
        <title>The Global Catalogue of Microorganisms (GCM) 10K type strain sequencing project: providing services to taxonomists for standard genome sequencing and annotation.</title>
        <authorList>
            <consortium name="The Broad Institute Genomics Platform"/>
            <consortium name="The Broad Institute Genome Sequencing Center for Infectious Disease"/>
            <person name="Wu L."/>
            <person name="Ma J."/>
        </authorList>
    </citation>
    <scope>NUCLEOTIDE SEQUENCE [LARGE SCALE GENOMIC DNA]</scope>
    <source>
        <strain evidence="2">CGMCC 1.15795</strain>
    </source>
</reference>
<dbReference type="RefSeq" id="WP_382319593.1">
    <property type="nucleotide sequence ID" value="NZ_JBHUIA010000004.1"/>
</dbReference>
<name>A0ABW4R172_9BACT</name>
<dbReference type="Proteomes" id="UP001597197">
    <property type="component" value="Unassembled WGS sequence"/>
</dbReference>
<keyword evidence="2" id="KW-1185">Reference proteome</keyword>
<sequence>MFYGINCGVLDSYNNLRPTTLDFPDSLLSGLSGYPSLATVDLVLGRTNNVKFWPSPRRVWLVQLNTLSTGYERLYFVPLLNRNQLQTLPANNQRRQVVLYQSVPFTSAVPQNFYQLPGVPLNGRFFTELATGGARDTLVQLKPSTPLTGDTVRATLTFGR</sequence>
<dbReference type="EMBL" id="JBHUFD010000018">
    <property type="protein sequence ID" value="MFD1875442.1"/>
    <property type="molecule type" value="Genomic_DNA"/>
</dbReference>
<accession>A0ABW4R172</accession>
<gene>
    <name evidence="1" type="ORF">ACFSDX_23615</name>
</gene>
<comment type="caution">
    <text evidence="1">The sequence shown here is derived from an EMBL/GenBank/DDBJ whole genome shotgun (WGS) entry which is preliminary data.</text>
</comment>
<evidence type="ECO:0000313" key="1">
    <source>
        <dbReference type="EMBL" id="MFD1875442.1"/>
    </source>
</evidence>
<protein>
    <submittedName>
        <fullName evidence="1">Uncharacterized protein</fullName>
    </submittedName>
</protein>
<proteinExistence type="predicted"/>
<evidence type="ECO:0000313" key="2">
    <source>
        <dbReference type="Proteomes" id="UP001597197"/>
    </source>
</evidence>
<organism evidence="1 2">
    <name type="scientific">Hymenobacter bucti</name>
    <dbReference type="NCBI Taxonomy" id="1844114"/>
    <lineage>
        <taxon>Bacteria</taxon>
        <taxon>Pseudomonadati</taxon>
        <taxon>Bacteroidota</taxon>
        <taxon>Cytophagia</taxon>
        <taxon>Cytophagales</taxon>
        <taxon>Hymenobacteraceae</taxon>
        <taxon>Hymenobacter</taxon>
    </lineage>
</organism>